<proteinExistence type="predicted"/>
<gene>
    <name evidence="2" type="ORF">JOE69_003263</name>
</gene>
<feature type="compositionally biased region" description="Polar residues" evidence="1">
    <location>
        <begin position="8"/>
        <end position="20"/>
    </location>
</feature>
<reference evidence="2 3" key="1">
    <citation type="submission" date="2023-07" db="EMBL/GenBank/DDBJ databases">
        <title>Sequencing the genomes of 1000 actinobacteria strains.</title>
        <authorList>
            <person name="Klenk H.-P."/>
        </authorList>
    </citation>
    <scope>NUCLEOTIDE SEQUENCE [LARGE SCALE GENOMIC DNA]</scope>
    <source>
        <strain evidence="2 3">DSM 14555</strain>
    </source>
</reference>
<evidence type="ECO:0000313" key="3">
    <source>
        <dbReference type="Proteomes" id="UP001185069"/>
    </source>
</evidence>
<evidence type="ECO:0000256" key="1">
    <source>
        <dbReference type="SAM" id="MobiDB-lite"/>
    </source>
</evidence>
<organism evidence="2 3">
    <name type="scientific">Arthrobacter russicus</name>
    <dbReference type="NCBI Taxonomy" id="172040"/>
    <lineage>
        <taxon>Bacteria</taxon>
        <taxon>Bacillati</taxon>
        <taxon>Actinomycetota</taxon>
        <taxon>Actinomycetes</taxon>
        <taxon>Micrococcales</taxon>
        <taxon>Micrococcaceae</taxon>
        <taxon>Arthrobacter</taxon>
    </lineage>
</organism>
<feature type="region of interest" description="Disordered" evidence="1">
    <location>
        <begin position="1"/>
        <end position="24"/>
    </location>
</feature>
<dbReference type="EMBL" id="JAVDQF010000001">
    <property type="protein sequence ID" value="MDR6271025.1"/>
    <property type="molecule type" value="Genomic_DNA"/>
</dbReference>
<comment type="caution">
    <text evidence="2">The sequence shown here is derived from an EMBL/GenBank/DDBJ whole genome shotgun (WGS) entry which is preliminary data.</text>
</comment>
<accession>A0ABU1JF34</accession>
<sequence>MEIGDNQLRGQQASGETPETGSGRRLDLAAQTLRDEVVARWGREVLAGDGLGFDDEAVCESHRLDPEGVDHALDLRVDFEGTGLGLSVEDGMWLAEYLRGVGRRTGRFSSLIHRGQIAGAFSGWRWGRYRGPGATMDRIHLSVCEVHSGEASLLDPAIFDSTKPWGIRAA</sequence>
<dbReference type="Proteomes" id="UP001185069">
    <property type="component" value="Unassembled WGS sequence"/>
</dbReference>
<name>A0ABU1JF34_9MICC</name>
<protein>
    <submittedName>
        <fullName evidence="2">Uncharacterized protein</fullName>
    </submittedName>
</protein>
<evidence type="ECO:0000313" key="2">
    <source>
        <dbReference type="EMBL" id="MDR6271025.1"/>
    </source>
</evidence>
<dbReference type="RefSeq" id="WP_309800545.1">
    <property type="nucleotide sequence ID" value="NZ_BAAAHY010000006.1"/>
</dbReference>
<keyword evidence="3" id="KW-1185">Reference proteome</keyword>